<accession>A0A6J7WQI4</accession>
<gene>
    <name evidence="1" type="ORF">UFOVP219_10</name>
</gene>
<protein>
    <submittedName>
        <fullName evidence="1">Uncharacterized protein</fullName>
    </submittedName>
</protein>
<evidence type="ECO:0000313" key="1">
    <source>
        <dbReference type="EMBL" id="CAB5218384.1"/>
    </source>
</evidence>
<reference evidence="1" key="1">
    <citation type="submission" date="2020-05" db="EMBL/GenBank/DDBJ databases">
        <authorList>
            <person name="Chiriac C."/>
            <person name="Salcher M."/>
            <person name="Ghai R."/>
            <person name="Kavagutti S V."/>
        </authorList>
    </citation>
    <scope>NUCLEOTIDE SEQUENCE</scope>
</reference>
<sequence>MPAEKGANYKASPVALYLQKYLSMKGYGSFARFGDDYNLDVVLLRKYIRGDVKFELHYFMVLVEALELNVAEFYGLVYQQDVDRGRI</sequence>
<organism evidence="1">
    <name type="scientific">uncultured Caudovirales phage</name>
    <dbReference type="NCBI Taxonomy" id="2100421"/>
    <lineage>
        <taxon>Viruses</taxon>
        <taxon>Duplodnaviria</taxon>
        <taxon>Heunggongvirae</taxon>
        <taxon>Uroviricota</taxon>
        <taxon>Caudoviricetes</taxon>
        <taxon>Peduoviridae</taxon>
        <taxon>Maltschvirus</taxon>
        <taxon>Maltschvirus maltsch</taxon>
    </lineage>
</organism>
<proteinExistence type="predicted"/>
<dbReference type="EMBL" id="LR798260">
    <property type="protein sequence ID" value="CAB5218384.1"/>
    <property type="molecule type" value="Genomic_DNA"/>
</dbReference>
<name>A0A6J7WQI4_9CAUD</name>